<feature type="compositionally biased region" description="Basic and acidic residues" evidence="1">
    <location>
        <begin position="833"/>
        <end position="844"/>
    </location>
</feature>
<feature type="compositionally biased region" description="Low complexity" evidence="1">
    <location>
        <begin position="890"/>
        <end position="902"/>
    </location>
</feature>
<feature type="region of interest" description="Disordered" evidence="1">
    <location>
        <begin position="508"/>
        <end position="588"/>
    </location>
</feature>
<dbReference type="GO" id="GO:0008017">
    <property type="term" value="F:microtubule binding"/>
    <property type="evidence" value="ECO:0007669"/>
    <property type="project" value="TreeGrafter"/>
</dbReference>
<feature type="domain" description="TOG" evidence="2">
    <location>
        <begin position="932"/>
        <end position="1197"/>
    </location>
</feature>
<dbReference type="InterPro" id="IPR034085">
    <property type="entry name" value="TOG"/>
</dbReference>
<dbReference type="SMART" id="SM01349">
    <property type="entry name" value="TOG"/>
    <property type="match status" value="3"/>
</dbReference>
<dbReference type="GO" id="GO:0005819">
    <property type="term" value="C:spindle"/>
    <property type="evidence" value="ECO:0007669"/>
    <property type="project" value="UniProtKB-ARBA"/>
</dbReference>
<comment type="caution">
    <text evidence="3">The sequence shown here is derived from an EMBL/GenBank/DDBJ whole genome shotgun (WGS) entry which is preliminary data.</text>
</comment>
<feature type="compositionally biased region" description="Low complexity" evidence="1">
    <location>
        <begin position="563"/>
        <end position="580"/>
    </location>
</feature>
<reference evidence="4" key="1">
    <citation type="journal article" date="2023" name="Commun. Biol.">
        <title>Genome analysis of Parmales, the sister group of diatoms, reveals the evolutionary specialization of diatoms from phago-mixotrophs to photoautotrophs.</title>
        <authorList>
            <person name="Ban H."/>
            <person name="Sato S."/>
            <person name="Yoshikawa S."/>
            <person name="Yamada K."/>
            <person name="Nakamura Y."/>
            <person name="Ichinomiya M."/>
            <person name="Sato N."/>
            <person name="Blanc-Mathieu R."/>
            <person name="Endo H."/>
            <person name="Kuwata A."/>
            <person name="Ogata H."/>
        </authorList>
    </citation>
    <scope>NUCLEOTIDE SEQUENCE [LARGE SCALE GENOMIC DNA]</scope>
</reference>
<dbReference type="Proteomes" id="UP001162640">
    <property type="component" value="Unassembled WGS sequence"/>
</dbReference>
<dbReference type="GO" id="GO:0000226">
    <property type="term" value="P:microtubule cytoskeleton organization"/>
    <property type="evidence" value="ECO:0007669"/>
    <property type="project" value="TreeGrafter"/>
</dbReference>
<dbReference type="Gene3D" id="1.25.10.10">
    <property type="entry name" value="Leucine-rich Repeat Variant"/>
    <property type="match status" value="4"/>
</dbReference>
<proteinExistence type="predicted"/>
<dbReference type="GO" id="GO:0000278">
    <property type="term" value="P:mitotic cell cycle"/>
    <property type="evidence" value="ECO:0007669"/>
    <property type="project" value="UniProtKB-ARBA"/>
</dbReference>
<evidence type="ECO:0000256" key="1">
    <source>
        <dbReference type="SAM" id="MobiDB-lite"/>
    </source>
</evidence>
<evidence type="ECO:0000259" key="2">
    <source>
        <dbReference type="SMART" id="SM01349"/>
    </source>
</evidence>
<name>A0A9W7AAD0_9STRA</name>
<dbReference type="InterPro" id="IPR024395">
    <property type="entry name" value="CLASP_N_dom"/>
</dbReference>
<feature type="region of interest" description="Disordered" evidence="1">
    <location>
        <begin position="201"/>
        <end position="260"/>
    </location>
</feature>
<dbReference type="AlphaFoldDB" id="A0A9W7AAD0"/>
<organism evidence="3 4">
    <name type="scientific">Triparma laevis f. inornata</name>
    <dbReference type="NCBI Taxonomy" id="1714386"/>
    <lineage>
        <taxon>Eukaryota</taxon>
        <taxon>Sar</taxon>
        <taxon>Stramenopiles</taxon>
        <taxon>Ochrophyta</taxon>
        <taxon>Bolidophyceae</taxon>
        <taxon>Parmales</taxon>
        <taxon>Triparmaceae</taxon>
        <taxon>Triparma</taxon>
    </lineage>
</organism>
<gene>
    <name evidence="3" type="ORF">TL16_g04033</name>
</gene>
<dbReference type="SUPFAM" id="SSF48371">
    <property type="entry name" value="ARM repeat"/>
    <property type="match status" value="2"/>
</dbReference>
<accession>A0A9W7AAD0</accession>
<feature type="domain" description="TOG" evidence="2">
    <location>
        <begin position="260"/>
        <end position="490"/>
    </location>
</feature>
<dbReference type="PANTHER" id="PTHR21567">
    <property type="entry name" value="CLASP"/>
    <property type="match status" value="1"/>
</dbReference>
<feature type="compositionally biased region" description="Polar residues" evidence="1">
    <location>
        <begin position="873"/>
        <end position="882"/>
    </location>
</feature>
<sequence length="1207" mass="132796">MSLISKFTTQISNGNTKDRLDILPKLTKELNKGEFEMDEVSEVPDVLTTCLKDNNSNVINMTLDCIQSLSQHHSSSSDFSPYFNQLSAQLSSQTFGDTKGSIREKCVVTAMGLLKFCSSVSKFYEKLVYKNLSNKSNWRVRATALSLFSASLPSLPPTTSVLQTKVIISLYACEPKGVKGVVGKVKDKIRPAMMKELEDRFEEIDKEGGGGREEEEEEEEKESRTKSTSSSAQPTQSGAPSLYAQNSDSTTEGPPATPLMIYSDRDLQTHLDAVKDALANTDSDFWADRMNALATLERLILGGAIENYKQKFLGAMKSLPIGDQIEDLRSQITNQACKTIVRMARNLGDYFSSYFEMWLPSLLHLCISGVRLMAMQGQTCLRDIMVLPVNGFHSRVLGVFMASLENKRAHPQQKRSSVQSLTVAYRKWNANNLERINGKFQKILKEVLGAKDPSVREEARHCYWALASQFPELGEKLMIEFDGSTQKALARIKGESDAKWNAFVQDGFSEFPEPVSPKREGRTLSSDNKEQKKKKAPAPAPAPVKEPPQSTKPAAGPRRVSTKQAPSKPKAQPKAEPAPARQMPAEQPQNDDFHLDQVLEQASSKHWATREECFKRITENVNTLTSFLPPAASTRFSATLASHITDPHHRVATAALELTLACMIDSAVAQILASHLPLLLPPILSQLVSTKTTQRALSNDCLNACRRAYDPSALASVLCAKFSEANDRVKPGMLELLAVIVPEAGDYLGVVINMRSFLQRMGVASSVRPPPSQHLMGAIEGALAAMYHMSETVFVAALSTLPSDPQIAVKKILINSGICGDIEGNIAAHLRGEKLGSRREEKPVYEPPQTRPHQAPLQEEPPSHSPAVHSPKHTNPLSSSQRAWEDEHPTATAAAATPNTTAVNNLLKTPSPAPNQAVPSSTGSTDPVIKYMVRPPLSEEKLARDWMRDTPSILTMLNMNSSSQDQYAGMQQMVQLARQNQPEVWNKYFGQILLSLLEGIGQTGGNHPNQMSPSNNGGGAFANAGADISAIKHLYLQGVRALLKYQPSYFADYIEIVVDRLLQCSRDPSYEIVHTAERALENLVTALDATRCLKVILPYLTRQNEIELVLSCVRTLQKFIGRIPSPVLMANLQLIMPTLVSCFSSANVDMRKSVVFALVEAYFVLGDKLMPHLSSLNAAQLKLVTIYVERQQKARAQAPGGGKEQNV</sequence>
<evidence type="ECO:0000313" key="3">
    <source>
        <dbReference type="EMBL" id="GMH64749.1"/>
    </source>
</evidence>
<dbReference type="Pfam" id="PF12348">
    <property type="entry name" value="CLASP_N"/>
    <property type="match status" value="1"/>
</dbReference>
<feature type="compositionally biased region" description="Basic and acidic residues" evidence="1">
    <location>
        <begin position="516"/>
        <end position="530"/>
    </location>
</feature>
<dbReference type="InterPro" id="IPR016024">
    <property type="entry name" value="ARM-type_fold"/>
</dbReference>
<dbReference type="GO" id="GO:0005881">
    <property type="term" value="C:cytoplasmic microtubule"/>
    <property type="evidence" value="ECO:0007669"/>
    <property type="project" value="TreeGrafter"/>
</dbReference>
<feature type="domain" description="TOG" evidence="2">
    <location>
        <begin position="2"/>
        <end position="210"/>
    </location>
</feature>
<evidence type="ECO:0000313" key="4">
    <source>
        <dbReference type="Proteomes" id="UP001162640"/>
    </source>
</evidence>
<dbReference type="PANTHER" id="PTHR21567:SF9">
    <property type="entry name" value="CLIP-ASSOCIATING PROTEIN"/>
    <property type="match status" value="1"/>
</dbReference>
<protein>
    <recommendedName>
        <fullName evidence="2">TOG domain-containing protein</fullName>
    </recommendedName>
</protein>
<feature type="region of interest" description="Disordered" evidence="1">
    <location>
        <begin position="833"/>
        <end position="927"/>
    </location>
</feature>
<dbReference type="InterPro" id="IPR011989">
    <property type="entry name" value="ARM-like"/>
</dbReference>
<dbReference type="EMBL" id="BLQM01000109">
    <property type="protein sequence ID" value="GMH64749.1"/>
    <property type="molecule type" value="Genomic_DNA"/>
</dbReference>
<feature type="compositionally biased region" description="Polar residues" evidence="1">
    <location>
        <begin position="232"/>
        <end position="252"/>
    </location>
</feature>